<keyword evidence="4" id="KW-0539">Nucleus</keyword>
<keyword evidence="2" id="KW-0805">Transcription regulation</keyword>
<dbReference type="GeneID" id="18929024"/>
<comment type="subcellular location">
    <subcellularLocation>
        <location evidence="1">Nucleus</location>
    </subcellularLocation>
</comment>
<dbReference type="PROSITE" id="PS51821">
    <property type="entry name" value="VELVET"/>
    <property type="match status" value="1"/>
</dbReference>
<organism evidence="7">
    <name type="scientific">Melampsora larici-populina (strain 98AG31 / pathotype 3-4-7)</name>
    <name type="common">Poplar leaf rust fungus</name>
    <dbReference type="NCBI Taxonomy" id="747676"/>
    <lineage>
        <taxon>Eukaryota</taxon>
        <taxon>Fungi</taxon>
        <taxon>Dikarya</taxon>
        <taxon>Basidiomycota</taxon>
        <taxon>Pucciniomycotina</taxon>
        <taxon>Pucciniomycetes</taxon>
        <taxon>Pucciniales</taxon>
        <taxon>Melampsoraceae</taxon>
        <taxon>Melampsora</taxon>
    </lineage>
</organism>
<dbReference type="EMBL" id="GL883108">
    <property type="protein sequence ID" value="EGG06512.1"/>
    <property type="molecule type" value="Genomic_DNA"/>
</dbReference>
<dbReference type="Gene3D" id="2.60.40.3960">
    <property type="entry name" value="Velvet domain"/>
    <property type="match status" value="1"/>
</dbReference>
<dbReference type="InterPro" id="IPR037525">
    <property type="entry name" value="Velvet_dom"/>
</dbReference>
<evidence type="ECO:0000313" key="6">
    <source>
        <dbReference type="EMBL" id="EGG06512.1"/>
    </source>
</evidence>
<dbReference type="InterPro" id="IPR021740">
    <property type="entry name" value="Velvet"/>
</dbReference>
<gene>
    <name evidence="6" type="ORF">MELLADRAFT_56132</name>
</gene>
<dbReference type="Pfam" id="PF11754">
    <property type="entry name" value="Velvet"/>
    <property type="match status" value="1"/>
</dbReference>
<dbReference type="PANTHER" id="PTHR33572">
    <property type="entry name" value="SPORE DEVELOPMENT REGULATOR VOSA"/>
    <property type="match status" value="1"/>
</dbReference>
<name>F4RM82_MELLP</name>
<dbReference type="GO" id="GO:0005634">
    <property type="term" value="C:nucleus"/>
    <property type="evidence" value="ECO:0007669"/>
    <property type="project" value="UniProtKB-SubCell"/>
</dbReference>
<dbReference type="PANTHER" id="PTHR33572:SF15">
    <property type="entry name" value="VELVET DOMAIN-CONTAINING PROTEIN"/>
    <property type="match status" value="1"/>
</dbReference>
<evidence type="ECO:0000256" key="2">
    <source>
        <dbReference type="ARBA" id="ARBA00023015"/>
    </source>
</evidence>
<protein>
    <recommendedName>
        <fullName evidence="5">Velvet domain-containing protein</fullName>
    </recommendedName>
</protein>
<evidence type="ECO:0000256" key="4">
    <source>
        <dbReference type="ARBA" id="ARBA00023242"/>
    </source>
</evidence>
<reference evidence="7" key="1">
    <citation type="journal article" date="2011" name="Proc. Natl. Acad. Sci. U.S.A.">
        <title>Obligate biotrophy features unraveled by the genomic analysis of rust fungi.</title>
        <authorList>
            <person name="Duplessis S."/>
            <person name="Cuomo C.A."/>
            <person name="Lin Y.-C."/>
            <person name="Aerts A."/>
            <person name="Tisserant E."/>
            <person name="Veneault-Fourrey C."/>
            <person name="Joly D.L."/>
            <person name="Hacquard S."/>
            <person name="Amselem J."/>
            <person name="Cantarel B.L."/>
            <person name="Chiu R."/>
            <person name="Coutinho P.M."/>
            <person name="Feau N."/>
            <person name="Field M."/>
            <person name="Frey P."/>
            <person name="Gelhaye E."/>
            <person name="Goldberg J."/>
            <person name="Grabherr M.G."/>
            <person name="Kodira C.D."/>
            <person name="Kohler A."/>
            <person name="Kuees U."/>
            <person name="Lindquist E.A."/>
            <person name="Lucas S.M."/>
            <person name="Mago R."/>
            <person name="Mauceli E."/>
            <person name="Morin E."/>
            <person name="Murat C."/>
            <person name="Pangilinan J.L."/>
            <person name="Park R."/>
            <person name="Pearson M."/>
            <person name="Quesneville H."/>
            <person name="Rouhier N."/>
            <person name="Sakthikumar S."/>
            <person name="Salamov A.A."/>
            <person name="Schmutz J."/>
            <person name="Selles B."/>
            <person name="Shapiro H."/>
            <person name="Tanguay P."/>
            <person name="Tuskan G.A."/>
            <person name="Henrissat B."/>
            <person name="Van de Peer Y."/>
            <person name="Rouze P."/>
            <person name="Ellis J.G."/>
            <person name="Dodds P.N."/>
            <person name="Schein J.E."/>
            <person name="Zhong S."/>
            <person name="Hamelin R.C."/>
            <person name="Grigoriev I.V."/>
            <person name="Szabo L.J."/>
            <person name="Martin F."/>
        </authorList>
    </citation>
    <scope>NUCLEOTIDE SEQUENCE [LARGE SCALE GENOMIC DNA]</scope>
    <source>
        <strain evidence="7">98AG31 / pathotype 3-4-7</strain>
    </source>
</reference>
<evidence type="ECO:0000259" key="5">
    <source>
        <dbReference type="PROSITE" id="PS51821"/>
    </source>
</evidence>
<dbReference type="RefSeq" id="XP_007410346.1">
    <property type="nucleotide sequence ID" value="XM_007410284.1"/>
</dbReference>
<dbReference type="KEGG" id="mlr:MELLADRAFT_56132"/>
<dbReference type="AlphaFoldDB" id="F4RM82"/>
<evidence type="ECO:0000256" key="3">
    <source>
        <dbReference type="ARBA" id="ARBA00023163"/>
    </source>
</evidence>
<keyword evidence="7" id="KW-1185">Reference proteome</keyword>
<dbReference type="InParanoid" id="F4RM82"/>
<feature type="non-terminal residue" evidence="6">
    <location>
        <position position="155"/>
    </location>
</feature>
<dbReference type="OrthoDB" id="2504403at2759"/>
<sequence>MDHDLVVLQQPGCGCIASNELYPPPNYHGRIPIGPAIILRLIGDEIAPFDGYRLRCTLNLLDSTGQQELPGMLIGHTVANHFNGRDLHGQWKCFFIFGDTAVREFGVFRLRVDLQRVWPDSREPELLATVVTNSFPVVQNSEFPVPGVELKTELS</sequence>
<dbReference type="InterPro" id="IPR038491">
    <property type="entry name" value="Velvet_dom_sf"/>
</dbReference>
<evidence type="ECO:0000256" key="1">
    <source>
        <dbReference type="ARBA" id="ARBA00004123"/>
    </source>
</evidence>
<keyword evidence="3" id="KW-0804">Transcription</keyword>
<evidence type="ECO:0000313" key="7">
    <source>
        <dbReference type="Proteomes" id="UP000001072"/>
    </source>
</evidence>
<dbReference type="Proteomes" id="UP000001072">
    <property type="component" value="Unassembled WGS sequence"/>
</dbReference>
<dbReference type="VEuPathDB" id="FungiDB:MELLADRAFT_56132"/>
<proteinExistence type="predicted"/>
<accession>F4RM82</accession>
<dbReference type="HOGENOM" id="CLU_1699708_0_0_1"/>
<feature type="domain" description="Velvet" evidence="5">
    <location>
        <begin position="1"/>
        <end position="155"/>
    </location>
</feature>